<protein>
    <submittedName>
        <fullName evidence="1">Uncharacterized protein</fullName>
    </submittedName>
</protein>
<name>A0A1G9CF68_9ACTN</name>
<organism evidence="1 2">
    <name type="scientific">Nonomuraea jiangxiensis</name>
    <dbReference type="NCBI Taxonomy" id="633440"/>
    <lineage>
        <taxon>Bacteria</taxon>
        <taxon>Bacillati</taxon>
        <taxon>Actinomycetota</taxon>
        <taxon>Actinomycetes</taxon>
        <taxon>Streptosporangiales</taxon>
        <taxon>Streptosporangiaceae</taxon>
        <taxon>Nonomuraea</taxon>
    </lineage>
</organism>
<sequence>MPGVETMDELSRAVGEFRTDGYVLPVEATALDRARRSLEKAGLLLLGEIRGVRENPLVIQWLMRELGLTNLALEWPHDLRPHLDRYLADGSGLDHPLWWLGDGRVTAGHLAVLRAFTGVSVTLFDGWTFTADWSERDAAMARRVLAAGAEPALVVAGNAHTPTVPTDLGVPMGAWLARARPALESIRIDYGSGGFYNIEPRRFAGHSAAAGLREGEEDGLLVVGLPECGEATVPHLPPDRLREHPDW</sequence>
<evidence type="ECO:0000313" key="1">
    <source>
        <dbReference type="EMBL" id="SDK50321.1"/>
    </source>
</evidence>
<dbReference type="Proteomes" id="UP000199202">
    <property type="component" value="Unassembled WGS sequence"/>
</dbReference>
<gene>
    <name evidence="1" type="ORF">SAMN05421869_116156</name>
</gene>
<reference evidence="1 2" key="1">
    <citation type="submission" date="2016-10" db="EMBL/GenBank/DDBJ databases">
        <authorList>
            <person name="de Groot N.N."/>
        </authorList>
    </citation>
    <scope>NUCLEOTIDE SEQUENCE [LARGE SCALE GENOMIC DNA]</scope>
    <source>
        <strain evidence="1 2">CGMCC 4.6533</strain>
    </source>
</reference>
<dbReference type="RefSeq" id="WP_090940243.1">
    <property type="nucleotide sequence ID" value="NZ_FNDJ01000016.1"/>
</dbReference>
<dbReference type="AlphaFoldDB" id="A0A1G9CF68"/>
<dbReference type="EMBL" id="FNDJ01000016">
    <property type="protein sequence ID" value="SDK50321.1"/>
    <property type="molecule type" value="Genomic_DNA"/>
</dbReference>
<proteinExistence type="predicted"/>
<accession>A0A1G9CF68</accession>
<evidence type="ECO:0000313" key="2">
    <source>
        <dbReference type="Proteomes" id="UP000199202"/>
    </source>
</evidence>
<keyword evidence="2" id="KW-1185">Reference proteome</keyword>
<dbReference type="STRING" id="633440.SAMN05421869_116156"/>